<dbReference type="EMBL" id="UINC01071851">
    <property type="protein sequence ID" value="SVC07077.1"/>
    <property type="molecule type" value="Genomic_DNA"/>
</dbReference>
<accession>A0A382J6U2</accession>
<reference evidence="1" key="1">
    <citation type="submission" date="2018-05" db="EMBL/GenBank/DDBJ databases">
        <authorList>
            <person name="Lanie J.A."/>
            <person name="Ng W.-L."/>
            <person name="Kazmierczak K.M."/>
            <person name="Andrzejewski T.M."/>
            <person name="Davidsen T.M."/>
            <person name="Wayne K.J."/>
            <person name="Tettelin H."/>
            <person name="Glass J.I."/>
            <person name="Rusch D."/>
            <person name="Podicherti R."/>
            <person name="Tsui H.-C.T."/>
            <person name="Winkler M.E."/>
        </authorList>
    </citation>
    <scope>NUCLEOTIDE SEQUENCE</scope>
</reference>
<feature type="non-terminal residue" evidence="1">
    <location>
        <position position="350"/>
    </location>
</feature>
<name>A0A382J6U2_9ZZZZ</name>
<evidence type="ECO:0000313" key="1">
    <source>
        <dbReference type="EMBL" id="SVC07077.1"/>
    </source>
</evidence>
<dbReference type="AlphaFoldDB" id="A0A382J6U2"/>
<proteinExistence type="predicted"/>
<organism evidence="1">
    <name type="scientific">marine metagenome</name>
    <dbReference type="NCBI Taxonomy" id="408172"/>
    <lineage>
        <taxon>unclassified sequences</taxon>
        <taxon>metagenomes</taxon>
        <taxon>ecological metagenomes</taxon>
    </lineage>
</organism>
<gene>
    <name evidence="1" type="ORF">METZ01_LOCUS259931</name>
</gene>
<protein>
    <submittedName>
        <fullName evidence="1">Uncharacterized protein</fullName>
    </submittedName>
</protein>
<feature type="non-terminal residue" evidence="1">
    <location>
        <position position="1"/>
    </location>
</feature>
<sequence>LGNGFVQAIFKDTGLVEGASDYYYVVSAYRNSDDAEQYSDPVKALPSQTTGLPYSIRDVKRANWCSDPEYVQDNDSGSYVEINWDHRKTGYKQACIQNKTSESLENINSGAHLIFRSRHKDFGYVQIAPVLGVTPHSSDLQDVEMFYSMTDSPSSGMGLAYQDKDASFGIYWYVVVTLDIDSGEPVTVTEPRSIRLADLTGLPEDQFVSGKCRQNSPVELDTFTAPTKLIFGAGTRYESIAFVCKWLRVSQTSTKTLTGIGEGYVEFEGPGQNSIFVGVTFDGIKVNADGTVYGGYAKSDHAPILINSNSGLDYSVENIVLDSGSIPGSKADLKVLLDESIFIVDGGEKS</sequence>